<dbReference type="Gene3D" id="1.10.10.1250">
    <property type="entry name" value="RNA polymerase, subunit delta, N-terminal domain"/>
    <property type="match status" value="1"/>
</dbReference>
<reference evidence="9 10" key="1">
    <citation type="submission" date="2022-03" db="EMBL/GenBank/DDBJ databases">
        <title>Novel taxa within the pig intestine.</title>
        <authorList>
            <person name="Wylensek D."/>
            <person name="Bishof K."/>
            <person name="Afrizal A."/>
            <person name="Clavel T."/>
        </authorList>
    </citation>
    <scope>NUCLEOTIDE SEQUENCE [LARGE SCALE GENOMIC DNA]</scope>
    <source>
        <strain evidence="9 10">Cla-KB-P134</strain>
    </source>
</reference>
<dbReference type="InterPro" id="IPR007759">
    <property type="entry name" value="Asxl_HARE-HTH"/>
</dbReference>
<comment type="caution">
    <text evidence="9">The sequence shown here is derived from an EMBL/GenBank/DDBJ whole genome shotgun (WGS) entry which is preliminary data.</text>
</comment>
<organism evidence="9 10">
    <name type="scientific">Absicoccus intestinalis</name>
    <dbReference type="NCBI Taxonomy" id="2926319"/>
    <lineage>
        <taxon>Bacteria</taxon>
        <taxon>Bacillati</taxon>
        <taxon>Bacillota</taxon>
        <taxon>Erysipelotrichia</taxon>
        <taxon>Erysipelotrichales</taxon>
        <taxon>Erysipelotrichaceae</taxon>
        <taxon>Absicoccus</taxon>
    </lineage>
</organism>
<evidence type="ECO:0000259" key="8">
    <source>
        <dbReference type="PROSITE" id="PS51913"/>
    </source>
</evidence>
<keyword evidence="4 9" id="KW-0548">Nucleotidyltransferase</keyword>
<comment type="similarity">
    <text evidence="1">Belongs to the RpoE family.</text>
</comment>
<evidence type="ECO:0000313" key="9">
    <source>
        <dbReference type="EMBL" id="MDX8418030.1"/>
    </source>
</evidence>
<dbReference type="InterPro" id="IPR038087">
    <property type="entry name" value="RNAP_delta_N_dom_sf"/>
</dbReference>
<evidence type="ECO:0000256" key="1">
    <source>
        <dbReference type="ARBA" id="ARBA00009828"/>
    </source>
</evidence>
<sequence>MSKSMIDVARDTLIKNNHRMPFLDLWNNVSQEMNFTPSQAEDNIAQFYSDLSLDSHFVNLEGNSWDLKTRHTFSESVTDTDSIAVDDEDDDDEEDENQETQSEDDE</sequence>
<feature type="compositionally biased region" description="Acidic residues" evidence="7">
    <location>
        <begin position="84"/>
        <end position="106"/>
    </location>
</feature>
<gene>
    <name evidence="9" type="primary">rpoE</name>
    <name evidence="9" type="ORF">MOZ64_09310</name>
</gene>
<evidence type="ECO:0000256" key="6">
    <source>
        <dbReference type="ARBA" id="ARBA00031937"/>
    </source>
</evidence>
<dbReference type="PROSITE" id="PS51913">
    <property type="entry name" value="HTH_HARE"/>
    <property type="match status" value="1"/>
</dbReference>
<dbReference type="Proteomes" id="UP001285244">
    <property type="component" value="Unassembled WGS sequence"/>
</dbReference>
<accession>A0ABU4WR78</accession>
<evidence type="ECO:0000313" key="10">
    <source>
        <dbReference type="Proteomes" id="UP001285244"/>
    </source>
</evidence>
<keyword evidence="10" id="KW-1185">Reference proteome</keyword>
<dbReference type="EMBL" id="JALBUS010000016">
    <property type="protein sequence ID" value="MDX8418030.1"/>
    <property type="molecule type" value="Genomic_DNA"/>
</dbReference>
<name>A0ABU4WR78_9FIRM</name>
<dbReference type="InterPro" id="IPR029757">
    <property type="entry name" value="RpoE"/>
</dbReference>
<evidence type="ECO:0000256" key="5">
    <source>
        <dbReference type="ARBA" id="ARBA00023163"/>
    </source>
</evidence>
<dbReference type="RefSeq" id="WP_320326292.1">
    <property type="nucleotide sequence ID" value="NZ_JALBUS010000016.1"/>
</dbReference>
<protein>
    <recommendedName>
        <fullName evidence="6">RNAP delta factor</fullName>
    </recommendedName>
</protein>
<feature type="region of interest" description="Disordered" evidence="7">
    <location>
        <begin position="75"/>
        <end position="106"/>
    </location>
</feature>
<evidence type="ECO:0000256" key="7">
    <source>
        <dbReference type="SAM" id="MobiDB-lite"/>
    </source>
</evidence>
<keyword evidence="5" id="KW-0804">Transcription</keyword>
<dbReference type="GO" id="GO:0000428">
    <property type="term" value="C:DNA-directed RNA polymerase complex"/>
    <property type="evidence" value="ECO:0007669"/>
    <property type="project" value="UniProtKB-KW"/>
</dbReference>
<keyword evidence="2 9" id="KW-0240">DNA-directed RNA polymerase</keyword>
<evidence type="ECO:0000256" key="4">
    <source>
        <dbReference type="ARBA" id="ARBA00022695"/>
    </source>
</evidence>
<feature type="domain" description="HTH HARE-type" evidence="8">
    <location>
        <begin position="3"/>
        <end position="70"/>
    </location>
</feature>
<dbReference type="NCBIfam" id="TIGR04567">
    <property type="entry name" value="RNAP_delt_lowGC"/>
    <property type="match status" value="1"/>
</dbReference>
<evidence type="ECO:0000256" key="2">
    <source>
        <dbReference type="ARBA" id="ARBA00022478"/>
    </source>
</evidence>
<proteinExistence type="inferred from homology"/>
<evidence type="ECO:0000256" key="3">
    <source>
        <dbReference type="ARBA" id="ARBA00022679"/>
    </source>
</evidence>
<keyword evidence="3 9" id="KW-0808">Transferase</keyword>
<dbReference type="GO" id="GO:0003899">
    <property type="term" value="F:DNA-directed RNA polymerase activity"/>
    <property type="evidence" value="ECO:0007669"/>
    <property type="project" value="UniProtKB-EC"/>
</dbReference>